<dbReference type="InterPro" id="IPR034733">
    <property type="entry name" value="AcCoA_carboxyl_beta"/>
</dbReference>
<evidence type="ECO:0000313" key="4">
    <source>
        <dbReference type="Proteomes" id="UP000005730"/>
    </source>
</evidence>
<dbReference type="PANTHER" id="PTHR43842:SF2">
    <property type="entry name" value="PROPIONYL-COA CARBOXYLASE BETA CHAIN, MITOCHONDRIAL"/>
    <property type="match status" value="1"/>
</dbReference>
<dbReference type="InterPro" id="IPR011763">
    <property type="entry name" value="COA_CT_C"/>
</dbReference>
<feature type="domain" description="CoA carboxyltransferase C-terminal" evidence="2">
    <location>
        <begin position="269"/>
        <end position="513"/>
    </location>
</feature>
<proteinExistence type="predicted"/>
<dbReference type="PROSITE" id="PS50980">
    <property type="entry name" value="COA_CT_NTER"/>
    <property type="match status" value="1"/>
</dbReference>
<evidence type="ECO:0000313" key="3">
    <source>
        <dbReference type="EMBL" id="EHM10616.1"/>
    </source>
</evidence>
<dbReference type="eggNOG" id="COG4799">
    <property type="taxonomic scope" value="Bacteria"/>
</dbReference>
<reference evidence="3 4" key="1">
    <citation type="submission" date="2011-10" db="EMBL/GenBank/DDBJ databases">
        <title>The Noncontiguous Finished genome of Thermanaerovibrio velox DSM 12556.</title>
        <authorList>
            <consortium name="US DOE Joint Genome Institute (JGI-PGF)"/>
            <person name="Lucas S."/>
            <person name="Copeland A."/>
            <person name="Lapidus A."/>
            <person name="Glavina del Rio T."/>
            <person name="Dalin E."/>
            <person name="Tice H."/>
            <person name="Bruce D."/>
            <person name="Goodwin L."/>
            <person name="Pitluck S."/>
            <person name="Peters L."/>
            <person name="Mikhailova N."/>
            <person name="Teshima H."/>
            <person name="Kyrpides N."/>
            <person name="Mavromatis K."/>
            <person name="Ivanova N."/>
            <person name="Markowitz V."/>
            <person name="Cheng J.-F."/>
            <person name="Hugenholtz P."/>
            <person name="Woyke T."/>
            <person name="Wu D."/>
            <person name="Spring S."/>
            <person name="Brambilla E.-M."/>
            <person name="Klenk H.-P."/>
            <person name="Eisen J.A."/>
        </authorList>
    </citation>
    <scope>NUCLEOTIDE SEQUENCE [LARGE SCALE GENOMIC DNA]</scope>
    <source>
        <strain evidence="3 4">DSM 12556</strain>
    </source>
</reference>
<evidence type="ECO:0000259" key="2">
    <source>
        <dbReference type="PROSITE" id="PS50989"/>
    </source>
</evidence>
<dbReference type="STRING" id="926567.TheveDRAFT_1498"/>
<keyword evidence="4" id="KW-1185">Reference proteome</keyword>
<dbReference type="AlphaFoldDB" id="H0UPI5"/>
<dbReference type="Proteomes" id="UP000005730">
    <property type="component" value="Chromosome"/>
</dbReference>
<dbReference type="HOGENOM" id="CLU_018822_6_2_0"/>
<dbReference type="SUPFAM" id="SSF52096">
    <property type="entry name" value="ClpP/crotonase"/>
    <property type="match status" value="2"/>
</dbReference>
<protein>
    <submittedName>
        <fullName evidence="3">Acetyl-CoA carboxylase, carboxyltransferase component (Subunits alpha and beta)</fullName>
    </submittedName>
</protein>
<feature type="domain" description="CoA carboxyltransferase N-terminal" evidence="1">
    <location>
        <begin position="6"/>
        <end position="262"/>
    </location>
</feature>
<dbReference type="RefSeq" id="WP_006584110.1">
    <property type="nucleotide sequence ID" value="NZ_CM001377.1"/>
</dbReference>
<accession>H0UPI5</accession>
<gene>
    <name evidence="3" type="ORF">TheveDRAFT_1498</name>
</gene>
<sequence length="519" mass="56275">MADRTIDELCEQLLAKRKAAHDGGGKKAIEKQHEKGKLTARERIERLLDPGSFVEIDEFVEHRCTNFGLEKTKFLGDGVVTGYGTVDGRLVYVYSQDFTVLGGSLGEMHAKKICKVLDLALQNGCPVIGINDSGGARIQEAVDALSGYGSIFFRNVKASGVVPQISVIAGPCAGGAVYSPALTDFIFMVDKIGIMHITGPAVIKAVTGEDVTSEQIGGAMAHNTTSGVAQFFASNEDECFAQVRKLLSYLPGNNMEDPPCVQSGDDPMRLDMSLREAVPTNPNKGYDVRDVIRKVVDNGDFFEVQPLWARNIVTGFARVGGRVIGIIANQANHMAGCLDIDASDKASRHIRICDAYNIPIVTFEDVPGYLPGLNQEMGGIIRHGAKLLYAYSEATAPKITVVLRKAYGGSYLGMCSKDLGADVVLAWPQAEIAVMGAEGAANIIFRKEIDAAEDKAAMRAQKIEEYREAFANPYQAASRGFVDRVILPEETRGAIYQALVMCDGKRELRPKRKHGIMPH</sequence>
<dbReference type="GO" id="GO:0004658">
    <property type="term" value="F:propionyl-CoA carboxylase activity"/>
    <property type="evidence" value="ECO:0007669"/>
    <property type="project" value="TreeGrafter"/>
</dbReference>
<organism evidence="3 4">
    <name type="scientific">Thermanaerovibrio velox DSM 12556</name>
    <dbReference type="NCBI Taxonomy" id="926567"/>
    <lineage>
        <taxon>Bacteria</taxon>
        <taxon>Thermotogati</taxon>
        <taxon>Synergistota</taxon>
        <taxon>Synergistia</taxon>
        <taxon>Synergistales</taxon>
        <taxon>Synergistaceae</taxon>
        <taxon>Thermanaerovibrio</taxon>
    </lineage>
</organism>
<evidence type="ECO:0000259" key="1">
    <source>
        <dbReference type="PROSITE" id="PS50980"/>
    </source>
</evidence>
<dbReference type="Pfam" id="PF01039">
    <property type="entry name" value="Carboxyl_trans"/>
    <property type="match status" value="1"/>
</dbReference>
<dbReference type="FunFam" id="3.90.226.10:FF:000016">
    <property type="entry name" value="Propionyl-CoA carboxylase, beta subunit"/>
    <property type="match status" value="1"/>
</dbReference>
<dbReference type="OrthoDB" id="9803706at2"/>
<dbReference type="PANTHER" id="PTHR43842">
    <property type="entry name" value="PROPIONYL-COA CARBOXYLASE BETA CHAIN"/>
    <property type="match status" value="1"/>
</dbReference>
<dbReference type="Gene3D" id="3.90.226.10">
    <property type="entry name" value="2-enoyl-CoA Hydratase, Chain A, domain 1"/>
    <property type="match status" value="2"/>
</dbReference>
<dbReference type="EMBL" id="CM001377">
    <property type="protein sequence ID" value="EHM10616.1"/>
    <property type="molecule type" value="Genomic_DNA"/>
</dbReference>
<dbReference type="InterPro" id="IPR051047">
    <property type="entry name" value="AccD/PCCB"/>
</dbReference>
<dbReference type="PROSITE" id="PS50989">
    <property type="entry name" value="COA_CT_CTER"/>
    <property type="match status" value="1"/>
</dbReference>
<keyword evidence="3" id="KW-0808">Transferase</keyword>
<dbReference type="InterPro" id="IPR011762">
    <property type="entry name" value="COA_CT_N"/>
</dbReference>
<dbReference type="GO" id="GO:0016740">
    <property type="term" value="F:transferase activity"/>
    <property type="evidence" value="ECO:0007669"/>
    <property type="project" value="UniProtKB-KW"/>
</dbReference>
<dbReference type="InterPro" id="IPR029045">
    <property type="entry name" value="ClpP/crotonase-like_dom_sf"/>
</dbReference>
<name>H0UPI5_9BACT</name>